<dbReference type="Pfam" id="PF00535">
    <property type="entry name" value="Glycos_transf_2"/>
    <property type="match status" value="1"/>
</dbReference>
<keyword evidence="2" id="KW-0328">Glycosyltransferase</keyword>
<dbReference type="AlphaFoldDB" id="A0A951IR78"/>
<keyword evidence="6" id="KW-1185">Reference proteome</keyword>
<dbReference type="InterPro" id="IPR001173">
    <property type="entry name" value="Glyco_trans_2-like"/>
</dbReference>
<evidence type="ECO:0000256" key="1">
    <source>
        <dbReference type="ARBA" id="ARBA00006739"/>
    </source>
</evidence>
<comment type="similarity">
    <text evidence="1">Belongs to the glycosyltransferase 2 family.</text>
</comment>
<dbReference type="PANTHER" id="PTHR43179">
    <property type="entry name" value="RHAMNOSYLTRANSFERASE WBBL"/>
    <property type="match status" value="1"/>
</dbReference>
<keyword evidence="3" id="KW-0808">Transferase</keyword>
<feature type="domain" description="Glycosyltransferase 2-like" evidence="4">
    <location>
        <begin position="4"/>
        <end position="106"/>
    </location>
</feature>
<evidence type="ECO:0000259" key="4">
    <source>
        <dbReference type="Pfam" id="PF00535"/>
    </source>
</evidence>
<dbReference type="EMBL" id="RPHB01000001">
    <property type="protein sequence ID" value="MBW3466595.1"/>
    <property type="molecule type" value="Genomic_DNA"/>
</dbReference>
<accession>A0A951IR78</accession>
<dbReference type="CDD" id="cd00761">
    <property type="entry name" value="Glyco_tranf_GTA_type"/>
    <property type="match status" value="1"/>
</dbReference>
<dbReference type="GO" id="GO:0016757">
    <property type="term" value="F:glycosyltransferase activity"/>
    <property type="evidence" value="ECO:0007669"/>
    <property type="project" value="UniProtKB-KW"/>
</dbReference>
<dbReference type="Proteomes" id="UP000727490">
    <property type="component" value="Unassembled WGS sequence"/>
</dbReference>
<name>A0A951IR78_9BACT</name>
<proteinExistence type="inferred from homology"/>
<dbReference type="RefSeq" id="WP_219286608.1">
    <property type="nucleotide sequence ID" value="NZ_RPHB01000001.1"/>
</dbReference>
<organism evidence="5 6">
    <name type="scientific">Arthrospiribacter ruber</name>
    <dbReference type="NCBI Taxonomy" id="2487934"/>
    <lineage>
        <taxon>Bacteria</taxon>
        <taxon>Pseudomonadati</taxon>
        <taxon>Bacteroidota</taxon>
        <taxon>Cytophagia</taxon>
        <taxon>Cytophagales</taxon>
        <taxon>Cyclobacteriaceae</taxon>
        <taxon>Arthrospiribacter</taxon>
    </lineage>
</organism>
<protein>
    <submittedName>
        <fullName evidence="5">Glycosyltransferase family 2 protein</fullName>
    </submittedName>
</protein>
<gene>
    <name evidence="5" type="ORF">EGN73_02040</name>
</gene>
<evidence type="ECO:0000256" key="3">
    <source>
        <dbReference type="ARBA" id="ARBA00022679"/>
    </source>
</evidence>
<comment type="caution">
    <text evidence="5">The sequence shown here is derived from an EMBL/GenBank/DDBJ whole genome shotgun (WGS) entry which is preliminary data.</text>
</comment>
<sequence length="288" mass="33072">MYFSVVVPTYQDSKLCLLLDALGKQTLDFKFWEVIIVNNDPENSIVLNQSYGFPITMETETKAGSYAARNKGLKTAKGEVMAFTDSDMLPDANWLEIAYTRFQEDKNRELGILTGPVPLFFKNPNKLTAAEVYEKYTGFDFESYAKEGACGAGNWFSYKSVMEEFGGFREDLKSNGDTELSLRISKKHKVVYVPELVNRHPARYTTAELVFRYRRILGGVYTRRFQGDKFGFFKHVLGFVWRRYRFALKKFFTVPLHESVAIFMVCNAINLGAVKEYWGLVNGGETRR</sequence>
<reference evidence="5 6" key="1">
    <citation type="journal article" date="2020" name="Syst. Appl. Microbiol.">
        <title>Arthrospiribacter ruber gen. nov., sp. nov., a novel bacterium isolated from Arthrospira cultures.</title>
        <authorList>
            <person name="Waleron M."/>
            <person name="Misztak A."/>
            <person name="Waleron M.M."/>
            <person name="Furmaniak M."/>
            <person name="Mrozik A."/>
            <person name="Waleron K."/>
        </authorList>
    </citation>
    <scope>NUCLEOTIDE SEQUENCE [LARGE SCALE GENOMIC DNA]</scope>
    <source>
        <strain evidence="5 6">DPMB0001</strain>
    </source>
</reference>
<evidence type="ECO:0000313" key="6">
    <source>
        <dbReference type="Proteomes" id="UP000727490"/>
    </source>
</evidence>
<dbReference type="PANTHER" id="PTHR43179:SF12">
    <property type="entry name" value="GALACTOFURANOSYLTRANSFERASE GLFT2"/>
    <property type="match status" value="1"/>
</dbReference>
<evidence type="ECO:0000256" key="2">
    <source>
        <dbReference type="ARBA" id="ARBA00022676"/>
    </source>
</evidence>
<evidence type="ECO:0000313" key="5">
    <source>
        <dbReference type="EMBL" id="MBW3466595.1"/>
    </source>
</evidence>